<dbReference type="EMBL" id="BAABME010001566">
    <property type="protein sequence ID" value="GAA0150308.1"/>
    <property type="molecule type" value="Genomic_DNA"/>
</dbReference>
<keyword evidence="3" id="KW-1185">Reference proteome</keyword>
<evidence type="ECO:0000256" key="1">
    <source>
        <dbReference type="SAM" id="MobiDB-lite"/>
    </source>
</evidence>
<evidence type="ECO:0000313" key="2">
    <source>
        <dbReference type="EMBL" id="GAA0150308.1"/>
    </source>
</evidence>
<evidence type="ECO:0000313" key="3">
    <source>
        <dbReference type="Proteomes" id="UP001454036"/>
    </source>
</evidence>
<sequence length="128" mass="14971">MVTMEKNPHQATYMVDFTIMDMLEVAYNGTIGRPWLSQFEACLLDSFEDEDWSGMETYVDDMLIKRHEAEDRDSNPRKDLRTWQGTSYGSTRTNVSSEKSKMDRTKPETDLKYRSPDSVYIQSRGSYQ</sequence>
<accession>A0AAV3PGD1</accession>
<feature type="region of interest" description="Disordered" evidence="1">
    <location>
        <begin position="67"/>
        <end position="128"/>
    </location>
</feature>
<reference evidence="2 3" key="1">
    <citation type="submission" date="2024-01" db="EMBL/GenBank/DDBJ databases">
        <title>The complete chloroplast genome sequence of Lithospermum erythrorhizon: insights into the phylogenetic relationship among Boraginaceae species and the maternal lineages of purple gromwells.</title>
        <authorList>
            <person name="Okada T."/>
            <person name="Watanabe K."/>
        </authorList>
    </citation>
    <scope>NUCLEOTIDE SEQUENCE [LARGE SCALE GENOMIC DNA]</scope>
</reference>
<feature type="compositionally biased region" description="Basic and acidic residues" evidence="1">
    <location>
        <begin position="67"/>
        <end position="81"/>
    </location>
</feature>
<name>A0AAV3PGD1_LITER</name>
<dbReference type="AlphaFoldDB" id="A0AAV3PGD1"/>
<dbReference type="Proteomes" id="UP001454036">
    <property type="component" value="Unassembled WGS sequence"/>
</dbReference>
<feature type="compositionally biased region" description="Polar residues" evidence="1">
    <location>
        <begin position="83"/>
        <end position="97"/>
    </location>
</feature>
<organism evidence="2 3">
    <name type="scientific">Lithospermum erythrorhizon</name>
    <name type="common">Purple gromwell</name>
    <name type="synonym">Lithospermum officinale var. erythrorhizon</name>
    <dbReference type="NCBI Taxonomy" id="34254"/>
    <lineage>
        <taxon>Eukaryota</taxon>
        <taxon>Viridiplantae</taxon>
        <taxon>Streptophyta</taxon>
        <taxon>Embryophyta</taxon>
        <taxon>Tracheophyta</taxon>
        <taxon>Spermatophyta</taxon>
        <taxon>Magnoliopsida</taxon>
        <taxon>eudicotyledons</taxon>
        <taxon>Gunneridae</taxon>
        <taxon>Pentapetalae</taxon>
        <taxon>asterids</taxon>
        <taxon>lamiids</taxon>
        <taxon>Boraginales</taxon>
        <taxon>Boraginaceae</taxon>
        <taxon>Boraginoideae</taxon>
        <taxon>Lithospermeae</taxon>
        <taxon>Lithospermum</taxon>
    </lineage>
</organism>
<comment type="caution">
    <text evidence="2">The sequence shown here is derived from an EMBL/GenBank/DDBJ whole genome shotgun (WGS) entry which is preliminary data.</text>
</comment>
<protein>
    <submittedName>
        <fullName evidence="2">Uncharacterized protein</fullName>
    </submittedName>
</protein>
<feature type="compositionally biased region" description="Basic and acidic residues" evidence="1">
    <location>
        <begin position="98"/>
        <end position="115"/>
    </location>
</feature>
<proteinExistence type="predicted"/>
<gene>
    <name evidence="2" type="ORF">LIER_09275</name>
</gene>